<evidence type="ECO:0000256" key="2">
    <source>
        <dbReference type="PROSITE-ProRule" id="PRU00259"/>
    </source>
</evidence>
<evidence type="ECO:0000256" key="1">
    <source>
        <dbReference type="ARBA" id="ARBA00022737"/>
    </source>
</evidence>
<name>A0AAU9SJR9_THLAR</name>
<dbReference type="Proteomes" id="UP000836841">
    <property type="component" value="Chromosome 5"/>
</dbReference>
<evidence type="ECO:0000313" key="6">
    <source>
        <dbReference type="Proteomes" id="UP000836841"/>
    </source>
</evidence>
<protein>
    <recommendedName>
        <fullName evidence="4">C2 domain-containing protein</fullName>
    </recommendedName>
</protein>
<evidence type="ECO:0000256" key="3">
    <source>
        <dbReference type="SAM" id="SignalP"/>
    </source>
</evidence>
<dbReference type="InterPro" id="IPR000225">
    <property type="entry name" value="Armadillo"/>
</dbReference>
<dbReference type="Gene3D" id="1.25.10.10">
    <property type="entry name" value="Leucine-rich Repeat Variant"/>
    <property type="match status" value="7"/>
</dbReference>
<feature type="domain" description="C2" evidence="4">
    <location>
        <begin position="2045"/>
        <end position="2162"/>
    </location>
</feature>
<dbReference type="InterPro" id="IPR011989">
    <property type="entry name" value="ARM-like"/>
</dbReference>
<keyword evidence="3" id="KW-0732">Signal</keyword>
<dbReference type="InterPro" id="IPR035892">
    <property type="entry name" value="C2_domain_sf"/>
</dbReference>
<dbReference type="InterPro" id="IPR044297">
    <property type="entry name" value="CSI1/2/3"/>
</dbReference>
<dbReference type="SUPFAM" id="SSF49562">
    <property type="entry name" value="C2 domain (Calcium/lipid-binding domain, CaLB)"/>
    <property type="match status" value="1"/>
</dbReference>
<dbReference type="PANTHER" id="PTHR46369:SF1">
    <property type="entry name" value="PROTEIN CELLULOSE SYNTHASE INTERACTIVE 3"/>
    <property type="match status" value="1"/>
</dbReference>
<gene>
    <name evidence="5" type="ORF">TAV2_LOCUS17365</name>
</gene>
<feature type="repeat" description="ARM" evidence="2">
    <location>
        <begin position="312"/>
        <end position="355"/>
    </location>
</feature>
<reference evidence="5 6" key="1">
    <citation type="submission" date="2022-03" db="EMBL/GenBank/DDBJ databases">
        <authorList>
            <person name="Nunn A."/>
            <person name="Chopra R."/>
            <person name="Nunn A."/>
            <person name="Contreras Garrido A."/>
        </authorList>
    </citation>
    <scope>NUCLEOTIDE SEQUENCE [LARGE SCALE GENOMIC DNA]</scope>
</reference>
<dbReference type="Pfam" id="PF00168">
    <property type="entry name" value="C2"/>
    <property type="match status" value="1"/>
</dbReference>
<organism evidence="5 6">
    <name type="scientific">Thlaspi arvense</name>
    <name type="common">Field penny-cress</name>
    <dbReference type="NCBI Taxonomy" id="13288"/>
    <lineage>
        <taxon>Eukaryota</taxon>
        <taxon>Viridiplantae</taxon>
        <taxon>Streptophyta</taxon>
        <taxon>Embryophyta</taxon>
        <taxon>Tracheophyta</taxon>
        <taxon>Spermatophyta</taxon>
        <taxon>Magnoliopsida</taxon>
        <taxon>eudicotyledons</taxon>
        <taxon>Gunneridae</taxon>
        <taxon>Pentapetalae</taxon>
        <taxon>rosids</taxon>
        <taxon>malvids</taxon>
        <taxon>Brassicales</taxon>
        <taxon>Brassicaceae</taxon>
        <taxon>Thlaspideae</taxon>
        <taxon>Thlaspi</taxon>
    </lineage>
</organism>
<dbReference type="PANTHER" id="PTHR46369">
    <property type="entry name" value="PROTEIN CELLULOSE SYNTHASE INTERACTIVE 1"/>
    <property type="match status" value="1"/>
</dbReference>
<dbReference type="SMART" id="SM00185">
    <property type="entry name" value="ARM"/>
    <property type="match status" value="18"/>
</dbReference>
<dbReference type="GO" id="GO:0010330">
    <property type="term" value="C:cellulose synthase complex"/>
    <property type="evidence" value="ECO:0007669"/>
    <property type="project" value="InterPro"/>
</dbReference>
<keyword evidence="1" id="KW-0677">Repeat</keyword>
<dbReference type="SMART" id="SM00239">
    <property type="entry name" value="C2"/>
    <property type="match status" value="1"/>
</dbReference>
<dbReference type="PROSITE" id="PS50176">
    <property type="entry name" value="ARM_REPEAT"/>
    <property type="match status" value="2"/>
</dbReference>
<keyword evidence="6" id="KW-1185">Reference proteome</keyword>
<dbReference type="GO" id="GO:2001006">
    <property type="term" value="P:regulation of cellulose biosynthetic process"/>
    <property type="evidence" value="ECO:0007669"/>
    <property type="project" value="InterPro"/>
</dbReference>
<accession>A0AAU9SJR9</accession>
<sequence length="2192" mass="238172">MLRWILILILHWFPGGVSRFSGDDFPVPEGGFWVRSEAEGFRRQLHHSRGNQRLKLKASSYADAEGLPSWNAGGNIIFLAVQGSRCKSGNGRPREGNGYSCSAHRATSHENIFAARQRTHNSSSTRKEARRLIGSYAQAMPLFISMLRNGTSLAKVHVASILCVLCKDKDLRLKVLLGGCIPPLLSVLKSGTIETRKAAAEAIYEVSSAGISNDHIGMKIFITEGVVPTLWDQLSLKGKQDNVVEGYVTGALRNLCGVDDGYWRVTLEGNGVDIVVSLLSSDNQNTQANAASLLARLVLSFCDSIQKILNSGVVKSLIQLLEQKNDINVRASAADALEALSSRSDEAKKCVRDAGGVHALIGAIVAPSKECMQGKHGQSLQEHATGALANVFGGMRHLIIYLGEVSQSPRLTEPIGDVIGALAYALMIFKQPESSEKIFDPRVIESILVKLLKPRDTKLVQERILEAMASLYGNSSLSCYLDDAEAKRVLIALITMASADAREQLIVCLSRLCHEEVGIWEAVGKREGVQLFISFLGLSGEQHQEYAVEMLEILTAQVDDSKWAVTAAGGIPPLVQLLETGSQKAKEDAARILWHLCCHSEEIRDCVERAGGIPAFLWLLKTGGSNSQETSAKTLLKLVRTADPATINQLLALLLGDNPTSKVHIIQVLGHVLSKASQEDLVHRGCAANKGLRSLVQSLTSAKEETKEHTASVLADLFSSRQDICDHLATDDIINPWIKLLTNNTQNVAKQVARALDALSRPVKKNSNKKKSYIAEGDFKSLINLAKDPSIESAENAVSALANLLSDPDIAAEALAEDVVSAFTRILADGSSEGKRNASRALHQLLKNFPVCDVLKESAQCRFALLSLVDSLKSIDMDSPDALNILEVVALLARTKNGVNFSYPPWIALAEVPSSLETLVQCLAEGRTLVQDKAIEILSRLCSDQQFLLSELIVSRPKSMGVLADRIVNASSLEVRVGGTALLLCAAKEKKQLITEALDESGFSKLLLHALVDMIKHNSKCLSIETEVLTPKGFMEKNVFQDSGGFYFPDPAKILGGTVALWLLCILTSVDAKSKLIAMEAGVLEVLFGKLARYTSTPQAEFEDTEGIWISALLLAIMFQDDNVSLSSTTMRIIPTLALLLRSDELIDRYFAAHAMASLVRTRNRGIDLTIANSGAVSGLINLLGYVESEILNLVAVANEFSLVKEPDQVILQHLFEIEDVRLGSTARKSIPLLVDLLRPIPDRPGAPQFSVQILIRIADGSDTNKLLMAEAGAVEALTKYLSLSPQDSTEYTITELLRVLFSNHELRQNEVALSSLNQLIAVLRLGSRSARYSAAGALNELFASDSIRNSEIACQAAQPLMDMLGTVSETEQEVALSALIKLSSGNTSNSALLIDVEGSLLENVNKILSSASASEELKINAARLCSIVFSNKNVRTSPSASGCMKSLITLMQSERSEAVEAAVCAIKILMDDEQQLELAAAHDIQDLLVGLVSGTNYRIIEASLSALIKLGKDRVPRKLDMVEAGIIDRCLGLLPGASSSLCSSVAELFRILTNSGVIARRPDVTKTVEPLFMVLLRSDLTLWGQHSALQALVNILEKQQSLEAFSFTPSEAIVPLISFLESSSQAIQQLGAELLSHFLTMEDFQQDITTQSAVVPLVRLAGIGIVSLQETAIKALEKISASWPKAVLDAGGIFELSKVILQEEPQPPLELWESAAFVLSNVLQYDAECFFRVELPVLVKLLFSTIESTVTLALKALMIHEKNDASSTVQMAELGAIDALLDLLRTHQCEEESGSLLEVIFNNPRVRELKLCKYAIAPLSQYLLDPQTRSDPGRLLAALALGDLSQHEGLSRSSGSVSACRALISVLEEQPTEEMKVVAICALQNFVMNSRTNRRAVAEAGGVLLIQELLLSCNAEVSGQAALMVKFLFSNHTLQEYVSNELIRSLTAALERGLWSTATINIEVLRTLNVIFSNFPKLRASEAATFCIPHLVGALKSGAEDVQGLVLDILYLLRHSWTNMAIDVAKSQSMIAAEAIPVLQMLMKTCPPRFHDKADSLLHCLPGCLTVNVMRAKNLKQSMGTTNAFCQLTIGNCPPRQTKVVSNSTTPEWKEGFNWAFDVPPKGQKLHIICKSKSTFGKTTLGRVTIQIDKVVTEGVYNGSLSLNHENSKDASSRSLDIEIAWSNRTTDDTL</sequence>
<feature type="chain" id="PRO_5043460006" description="C2 domain-containing protein" evidence="3">
    <location>
        <begin position="20"/>
        <end position="2192"/>
    </location>
</feature>
<evidence type="ECO:0000259" key="4">
    <source>
        <dbReference type="PROSITE" id="PS50004"/>
    </source>
</evidence>
<feature type="signal peptide" evidence="3">
    <location>
        <begin position="1"/>
        <end position="19"/>
    </location>
</feature>
<dbReference type="GO" id="GO:0051211">
    <property type="term" value="P:anisotropic cell growth"/>
    <property type="evidence" value="ECO:0007669"/>
    <property type="project" value="InterPro"/>
</dbReference>
<evidence type="ECO:0000313" key="5">
    <source>
        <dbReference type="EMBL" id="CAH2067730.1"/>
    </source>
</evidence>
<dbReference type="InterPro" id="IPR000008">
    <property type="entry name" value="C2_dom"/>
</dbReference>
<dbReference type="CDD" id="cd00030">
    <property type="entry name" value="C2"/>
    <property type="match status" value="1"/>
</dbReference>
<dbReference type="GO" id="GO:0008017">
    <property type="term" value="F:microtubule binding"/>
    <property type="evidence" value="ECO:0007669"/>
    <property type="project" value="InterPro"/>
</dbReference>
<dbReference type="Gene3D" id="2.60.40.150">
    <property type="entry name" value="C2 domain"/>
    <property type="match status" value="1"/>
</dbReference>
<dbReference type="EMBL" id="OU466861">
    <property type="protein sequence ID" value="CAH2067730.1"/>
    <property type="molecule type" value="Genomic_DNA"/>
</dbReference>
<dbReference type="PROSITE" id="PS50004">
    <property type="entry name" value="C2"/>
    <property type="match status" value="1"/>
</dbReference>
<dbReference type="Pfam" id="PF00514">
    <property type="entry name" value="Arm"/>
    <property type="match status" value="1"/>
</dbReference>
<dbReference type="InterPro" id="IPR016024">
    <property type="entry name" value="ARM-type_fold"/>
</dbReference>
<dbReference type="SUPFAM" id="SSF48371">
    <property type="entry name" value="ARM repeat"/>
    <property type="match status" value="6"/>
</dbReference>
<proteinExistence type="predicted"/>
<feature type="repeat" description="ARM" evidence="2">
    <location>
        <begin position="569"/>
        <end position="611"/>
    </location>
</feature>